<dbReference type="InterPro" id="IPR036856">
    <property type="entry name" value="Ald_Oxase/Xan_DH_a/b_sf"/>
</dbReference>
<organism evidence="4 5">
    <name type="scientific">Nisaea acidiphila</name>
    <dbReference type="NCBI Taxonomy" id="1862145"/>
    <lineage>
        <taxon>Bacteria</taxon>
        <taxon>Pseudomonadati</taxon>
        <taxon>Pseudomonadota</taxon>
        <taxon>Alphaproteobacteria</taxon>
        <taxon>Rhodospirillales</taxon>
        <taxon>Thalassobaculaceae</taxon>
        <taxon>Nisaea</taxon>
    </lineage>
</organism>
<name>A0A9J7ARN3_9PROT</name>
<dbReference type="InterPro" id="IPR046867">
    <property type="entry name" value="AldOxase/xan_DH_MoCoBD2"/>
</dbReference>
<dbReference type="Pfam" id="PF02738">
    <property type="entry name" value="MoCoBD_1"/>
    <property type="match status" value="1"/>
</dbReference>
<gene>
    <name evidence="4" type="ORF">NUH88_21870</name>
</gene>
<proteinExistence type="predicted"/>
<dbReference type="InterPro" id="IPR000674">
    <property type="entry name" value="Ald_Oxase/Xan_DH_a/b"/>
</dbReference>
<dbReference type="EMBL" id="CP102480">
    <property type="protein sequence ID" value="UUX50024.1"/>
    <property type="molecule type" value="Genomic_DNA"/>
</dbReference>
<evidence type="ECO:0000259" key="3">
    <source>
        <dbReference type="SMART" id="SM01008"/>
    </source>
</evidence>
<evidence type="ECO:0000256" key="1">
    <source>
        <dbReference type="ARBA" id="ARBA00022505"/>
    </source>
</evidence>
<keyword evidence="5" id="KW-1185">Reference proteome</keyword>
<dbReference type="GO" id="GO:0016491">
    <property type="term" value="F:oxidoreductase activity"/>
    <property type="evidence" value="ECO:0007669"/>
    <property type="project" value="UniProtKB-KW"/>
</dbReference>
<keyword evidence="2" id="KW-0560">Oxidoreductase</keyword>
<dbReference type="SMART" id="SM01008">
    <property type="entry name" value="Ald_Xan_dh_C"/>
    <property type="match status" value="1"/>
</dbReference>
<evidence type="ECO:0000256" key="2">
    <source>
        <dbReference type="ARBA" id="ARBA00023002"/>
    </source>
</evidence>
<dbReference type="Pfam" id="PF01315">
    <property type="entry name" value="Ald_Xan_dh_C"/>
    <property type="match status" value="1"/>
</dbReference>
<keyword evidence="1" id="KW-0500">Molybdenum</keyword>
<protein>
    <submittedName>
        <fullName evidence="4">Xanthine dehydrogenase family protein molybdopterin-binding subunit</fullName>
    </submittedName>
</protein>
<dbReference type="Pfam" id="PF20256">
    <property type="entry name" value="MoCoBD_2"/>
    <property type="match status" value="1"/>
</dbReference>
<dbReference type="SUPFAM" id="SSF56003">
    <property type="entry name" value="Molybdenum cofactor-binding domain"/>
    <property type="match status" value="1"/>
</dbReference>
<evidence type="ECO:0000313" key="5">
    <source>
        <dbReference type="Proteomes" id="UP001060336"/>
    </source>
</evidence>
<sequence>MPDGNNGTGIGASVKRIEDFRFLTGKGHYTDDIDRPGQSYAYILRSPHAHAKITSIDTSAAKAASGVLAVFTGEDMQVGSLPCGWQVHSKDGTPMHEPGHPPLAQGKVRYVGDQVAVVIADTYAQAKDAAEMIEVGYEILPSAATMDAALTDKSLVHDEIGTNLCFDWEIGDEAEVDAAIAKAAHVTKIDLVNNRLVPNAMEPRAAVGEFDPATGEYTLYTTSQNPHVIRLLMGAFVLSIPEHKLRVVAPDVGGGFGSKIYHYAEEAIVTWAAPKVGRPIKWVAERAESFISDAHGRDNISHAELALDKDGKFLALKVQTKANMGAYLSTFAPCVPTYLSATLLAGTYTTPVIHANVKAIFTNTVPVDAYRGAGRPEATYLLERIVDQAARETGIDKVEIRRRNFIPADAFPYQTPVALQYDSGDYEATLSSATKIADVDGFAARKAEAASRGKLRGMGFSTYLEACGIAPSAVVGSLGARAGLYESAEVRVHPTGSVTVFTGTHSHGQGHETTFAQLVSDRLGLPLENIEISHGDTNKVQFGMGTYGSRSLAVGGEALIRAVDKIIDKAKKIAAHVLEASAEDIEFKDGNFTVAGTDRSMAFGDVALTAYVPHNFPHDELEPGLDEKAFYDPANFTYPGGCHICEVEIDPDTGTVEVVNFTAVDDIGRVINPMIVEGQVHGGVAQGIGQALLENAVYDESGQLVTGSFMDYTMPRADNLPSFNVATQSTLCTHNTLGVKGVGEVGAIGSPPAVINAVIDALWDKGVRDISMPATPEKIWSALQAAE</sequence>
<evidence type="ECO:0000313" key="4">
    <source>
        <dbReference type="EMBL" id="UUX50024.1"/>
    </source>
</evidence>
<feature type="domain" description="Aldehyde oxidase/xanthine dehydrogenase a/b hammerhead" evidence="3">
    <location>
        <begin position="24"/>
        <end position="141"/>
    </location>
</feature>
<dbReference type="InterPro" id="IPR008274">
    <property type="entry name" value="AldOxase/xan_DH_MoCoBD1"/>
</dbReference>
<dbReference type="InterPro" id="IPR016208">
    <property type="entry name" value="Ald_Oxase/xanthine_DH-like"/>
</dbReference>
<dbReference type="PANTHER" id="PTHR11908">
    <property type="entry name" value="XANTHINE DEHYDROGENASE"/>
    <property type="match status" value="1"/>
</dbReference>
<accession>A0A9J7ARN3</accession>
<dbReference type="InterPro" id="IPR037165">
    <property type="entry name" value="AldOxase/xan_DH_Mopterin-bd_sf"/>
</dbReference>
<reference evidence="4" key="1">
    <citation type="submission" date="2022-08" db="EMBL/GenBank/DDBJ databases">
        <title>Nisaea acidiphila sp. nov., isolated from a marine algal debris and emended description of the genus Nisaea Urios et al. 2008.</title>
        <authorList>
            <person name="Kwon K."/>
        </authorList>
    </citation>
    <scope>NUCLEOTIDE SEQUENCE</scope>
    <source>
        <strain evidence="4">MEBiC11861</strain>
    </source>
</reference>
<dbReference type="AlphaFoldDB" id="A0A9J7ARN3"/>
<dbReference type="Gene3D" id="3.90.1170.50">
    <property type="entry name" value="Aldehyde oxidase/xanthine dehydrogenase, a/b hammerhead"/>
    <property type="match status" value="1"/>
</dbReference>
<dbReference type="SUPFAM" id="SSF54665">
    <property type="entry name" value="CO dehydrogenase molybdoprotein N-domain-like"/>
    <property type="match status" value="1"/>
</dbReference>
<dbReference type="Gene3D" id="3.30.365.10">
    <property type="entry name" value="Aldehyde oxidase/xanthine dehydrogenase, molybdopterin binding domain"/>
    <property type="match status" value="4"/>
</dbReference>
<dbReference type="GO" id="GO:0005506">
    <property type="term" value="F:iron ion binding"/>
    <property type="evidence" value="ECO:0007669"/>
    <property type="project" value="InterPro"/>
</dbReference>
<dbReference type="KEGG" id="naci:NUH88_21870"/>
<dbReference type="Proteomes" id="UP001060336">
    <property type="component" value="Chromosome"/>
</dbReference>
<dbReference type="RefSeq" id="WP_257768997.1">
    <property type="nucleotide sequence ID" value="NZ_CP102480.1"/>
</dbReference>
<dbReference type="PANTHER" id="PTHR11908:SF132">
    <property type="entry name" value="ALDEHYDE OXIDASE 1-RELATED"/>
    <property type="match status" value="1"/>
</dbReference>